<evidence type="ECO:0000313" key="2">
    <source>
        <dbReference type="EMBL" id="EOY32250.1"/>
    </source>
</evidence>
<proteinExistence type="predicted"/>
<dbReference type="Proteomes" id="UP000026915">
    <property type="component" value="Chromosome 9"/>
</dbReference>
<keyword evidence="3" id="KW-1185">Reference proteome</keyword>
<dbReference type="AlphaFoldDB" id="A0A061GR01"/>
<accession>A0A061GR01</accession>
<feature type="domain" description="Putative plant transposon protein" evidence="1">
    <location>
        <begin position="3"/>
        <end position="78"/>
    </location>
</feature>
<evidence type="ECO:0000259" key="1">
    <source>
        <dbReference type="Pfam" id="PF20167"/>
    </source>
</evidence>
<dbReference type="Gramene" id="EOY32250">
    <property type="protein sequence ID" value="EOY32250"/>
    <property type="gene ID" value="TCM_039903"/>
</dbReference>
<sequence>MDSDYKVSYHFLATKMILVKHLSNVTEDQVVFLYIIVTEKSIDIGQLIFNNIVMSAQSPRDELCYPSLFSTLCHQAGVVWSTNEELLYLKIPLDGGIINRLKRHLDHQVDYLKAIEEMMRAYVEHVSMDMAIFPTLPIDHT</sequence>
<evidence type="ECO:0000313" key="3">
    <source>
        <dbReference type="Proteomes" id="UP000026915"/>
    </source>
</evidence>
<dbReference type="Pfam" id="PF20167">
    <property type="entry name" value="Transposase_32"/>
    <property type="match status" value="1"/>
</dbReference>
<protein>
    <recommendedName>
        <fullName evidence="1">Putative plant transposon protein domain-containing protein</fullName>
    </recommendedName>
</protein>
<dbReference type="HOGENOM" id="CLU_1828835_0_0_1"/>
<name>A0A061GR01_THECC</name>
<gene>
    <name evidence="2" type="ORF">TCM_039903</name>
</gene>
<organism evidence="2 3">
    <name type="scientific">Theobroma cacao</name>
    <name type="common">Cacao</name>
    <name type="synonym">Cocoa</name>
    <dbReference type="NCBI Taxonomy" id="3641"/>
    <lineage>
        <taxon>Eukaryota</taxon>
        <taxon>Viridiplantae</taxon>
        <taxon>Streptophyta</taxon>
        <taxon>Embryophyta</taxon>
        <taxon>Tracheophyta</taxon>
        <taxon>Spermatophyta</taxon>
        <taxon>Magnoliopsida</taxon>
        <taxon>eudicotyledons</taxon>
        <taxon>Gunneridae</taxon>
        <taxon>Pentapetalae</taxon>
        <taxon>rosids</taxon>
        <taxon>malvids</taxon>
        <taxon>Malvales</taxon>
        <taxon>Malvaceae</taxon>
        <taxon>Byttnerioideae</taxon>
        <taxon>Theobroma</taxon>
    </lineage>
</organism>
<dbReference type="InParanoid" id="A0A061GR01"/>
<dbReference type="InterPro" id="IPR046796">
    <property type="entry name" value="Transposase_32_dom"/>
</dbReference>
<dbReference type="EMBL" id="CM001887">
    <property type="protein sequence ID" value="EOY32250.1"/>
    <property type="molecule type" value="Genomic_DNA"/>
</dbReference>
<reference evidence="2 3" key="1">
    <citation type="journal article" date="2013" name="Genome Biol.">
        <title>The genome sequence of the most widely cultivated cacao type and its use to identify candidate genes regulating pod color.</title>
        <authorList>
            <person name="Motamayor J.C."/>
            <person name="Mockaitis K."/>
            <person name="Schmutz J."/>
            <person name="Haiminen N."/>
            <person name="Iii D.L."/>
            <person name="Cornejo O."/>
            <person name="Findley S.D."/>
            <person name="Zheng P."/>
            <person name="Utro F."/>
            <person name="Royaert S."/>
            <person name="Saski C."/>
            <person name="Jenkins J."/>
            <person name="Podicheti R."/>
            <person name="Zhao M."/>
            <person name="Scheffler B.E."/>
            <person name="Stack J.C."/>
            <person name="Feltus F.A."/>
            <person name="Mustiga G.M."/>
            <person name="Amores F."/>
            <person name="Phillips W."/>
            <person name="Marelli J.P."/>
            <person name="May G.D."/>
            <person name="Shapiro H."/>
            <person name="Ma J."/>
            <person name="Bustamante C.D."/>
            <person name="Schnell R.J."/>
            <person name="Main D."/>
            <person name="Gilbert D."/>
            <person name="Parida L."/>
            <person name="Kuhn D.N."/>
        </authorList>
    </citation>
    <scope>NUCLEOTIDE SEQUENCE [LARGE SCALE GENOMIC DNA]</scope>
    <source>
        <strain evidence="3">cv. Matina 1-6</strain>
    </source>
</reference>